<evidence type="ECO:0000313" key="3">
    <source>
        <dbReference type="Proteomes" id="UP000215316"/>
    </source>
</evidence>
<protein>
    <submittedName>
        <fullName evidence="2">Uncharacterized protein</fullName>
    </submittedName>
</protein>
<sequence>MSDSGNPWVIGAPAATEPAPAAEAPPLTRRERLRGPRAPQPATVAAPATSDRLPVRAQAAPAALWWVGAHGGAGETTLARLAAGSRAAGHAWPAPAAGSPASRVVVVARTDHSGLLAAQRVAREWASGQVAGLVELVGLVLVADAPGRRPKELRQLEQLVAGGYPRSWTLPWIDAWRLGPADPADMGREHQRLLADLQLTASPR</sequence>
<reference evidence="2" key="1">
    <citation type="submission" date="2017-08" db="EMBL/GenBank/DDBJ databases">
        <title>Genomes of multiple Clavibacter strains from different subspecies.</title>
        <authorList>
            <person name="Yuan X.-K."/>
            <person name="Li X.-S."/>
            <person name="Nie J."/>
            <person name="De Boer S.H."/>
        </authorList>
    </citation>
    <scope>NUCLEOTIDE SEQUENCE [LARGE SCALE GENOMIC DNA]</scope>
    <source>
        <strain evidence="2">ATCC 33566</strain>
    </source>
</reference>
<comment type="caution">
    <text evidence="2">The sequence shown here is derived from an EMBL/GenBank/DDBJ whole genome shotgun (WGS) entry which is preliminary data.</text>
</comment>
<keyword evidence="3" id="KW-1185">Reference proteome</keyword>
<feature type="compositionally biased region" description="Low complexity" evidence="1">
    <location>
        <begin position="36"/>
        <end position="48"/>
    </location>
</feature>
<gene>
    <name evidence="2" type="ORF">B5P24_06915</name>
</gene>
<proteinExistence type="predicted"/>
<dbReference type="RefSeq" id="WP_094127516.1">
    <property type="nucleotide sequence ID" value="NZ_CP040788.1"/>
</dbReference>
<evidence type="ECO:0000313" key="2">
    <source>
        <dbReference type="EMBL" id="OQJ62740.1"/>
    </source>
</evidence>
<dbReference type="EMBL" id="MZMQ01000001">
    <property type="protein sequence ID" value="OQJ62740.1"/>
    <property type="molecule type" value="Genomic_DNA"/>
</dbReference>
<evidence type="ECO:0000256" key="1">
    <source>
        <dbReference type="SAM" id="MobiDB-lite"/>
    </source>
</evidence>
<feature type="compositionally biased region" description="Low complexity" evidence="1">
    <location>
        <begin position="12"/>
        <end position="26"/>
    </location>
</feature>
<dbReference type="AlphaFoldDB" id="A0A225CAG0"/>
<dbReference type="InterPro" id="IPR046609">
    <property type="entry name" value="DUF6668"/>
</dbReference>
<organism evidence="2 3">
    <name type="scientific">Clavibacter tessellarius</name>
    <dbReference type="NCBI Taxonomy" id="31965"/>
    <lineage>
        <taxon>Bacteria</taxon>
        <taxon>Bacillati</taxon>
        <taxon>Actinomycetota</taxon>
        <taxon>Actinomycetes</taxon>
        <taxon>Micrococcales</taxon>
        <taxon>Microbacteriaceae</taxon>
        <taxon>Clavibacter</taxon>
    </lineage>
</organism>
<name>A0A225CAG0_9MICO</name>
<dbReference type="OrthoDB" id="4549550at2"/>
<accession>A0A225CAG0</accession>
<dbReference type="Proteomes" id="UP000215316">
    <property type="component" value="Unassembled WGS sequence"/>
</dbReference>
<feature type="region of interest" description="Disordered" evidence="1">
    <location>
        <begin position="1"/>
        <end position="52"/>
    </location>
</feature>
<dbReference type="Pfam" id="PF20373">
    <property type="entry name" value="DUF6668"/>
    <property type="match status" value="1"/>
</dbReference>